<dbReference type="AlphaFoldDB" id="A0A4Y2PTQ2"/>
<proteinExistence type="predicted"/>
<dbReference type="Proteomes" id="UP000499080">
    <property type="component" value="Unassembled WGS sequence"/>
</dbReference>
<accession>A0A4Y2PTQ2</accession>
<organism evidence="1 2">
    <name type="scientific">Araneus ventricosus</name>
    <name type="common">Orbweaver spider</name>
    <name type="synonym">Epeira ventricosa</name>
    <dbReference type="NCBI Taxonomy" id="182803"/>
    <lineage>
        <taxon>Eukaryota</taxon>
        <taxon>Metazoa</taxon>
        <taxon>Ecdysozoa</taxon>
        <taxon>Arthropoda</taxon>
        <taxon>Chelicerata</taxon>
        <taxon>Arachnida</taxon>
        <taxon>Araneae</taxon>
        <taxon>Araneomorphae</taxon>
        <taxon>Entelegynae</taxon>
        <taxon>Araneoidea</taxon>
        <taxon>Araneidae</taxon>
        <taxon>Araneus</taxon>
    </lineage>
</organism>
<gene>
    <name evidence="1" type="ORF">AVEN_260860_1</name>
</gene>
<evidence type="ECO:0000313" key="2">
    <source>
        <dbReference type="Proteomes" id="UP000499080"/>
    </source>
</evidence>
<feature type="non-terminal residue" evidence="1">
    <location>
        <position position="1"/>
    </location>
</feature>
<name>A0A4Y2PTQ2_ARAVE</name>
<keyword evidence="2" id="KW-1185">Reference proteome</keyword>
<dbReference type="EMBL" id="BGPR01295619">
    <property type="protein sequence ID" value="GBN55268.1"/>
    <property type="molecule type" value="Genomic_DNA"/>
</dbReference>
<comment type="caution">
    <text evidence="1">The sequence shown here is derived from an EMBL/GenBank/DDBJ whole genome shotgun (WGS) entry which is preliminary data.</text>
</comment>
<sequence>KAKSGKMTNWMDGLMTDPSTIILELVVVPDCHLLFIHLTGTPVMNEHLIKKRERGERR</sequence>
<evidence type="ECO:0000313" key="1">
    <source>
        <dbReference type="EMBL" id="GBN55268.1"/>
    </source>
</evidence>
<reference evidence="1 2" key="1">
    <citation type="journal article" date="2019" name="Sci. Rep.">
        <title>Orb-weaving spider Araneus ventricosus genome elucidates the spidroin gene catalogue.</title>
        <authorList>
            <person name="Kono N."/>
            <person name="Nakamura H."/>
            <person name="Ohtoshi R."/>
            <person name="Moran D.A.P."/>
            <person name="Shinohara A."/>
            <person name="Yoshida Y."/>
            <person name="Fujiwara M."/>
            <person name="Mori M."/>
            <person name="Tomita M."/>
            <person name="Arakawa K."/>
        </authorList>
    </citation>
    <scope>NUCLEOTIDE SEQUENCE [LARGE SCALE GENOMIC DNA]</scope>
</reference>
<protein>
    <submittedName>
        <fullName evidence="1">Uncharacterized protein</fullName>
    </submittedName>
</protein>